<dbReference type="RefSeq" id="WP_020934172.1">
    <property type="nucleotide sequence ID" value="NC_021915.1"/>
</dbReference>
<sequence length="259" mass="28360">MASPRLCVTLIPLLATSLVACGSAPAPVERLTVEVVDVHPFDETSFTQGLEVDEDGRLLVGTGMRGDSRIYRSTIDGRQSDSHELADEFFGEGLTRHGETVWQLTWQAGVALRRDADTLAEVGRAEYDGEGWGLCSRQDELIMSDGTDQLRRVDPETFAERERFSVTLDGEPVTGLNELECVDGDVYANVFMDADVMRIDAETGEVTAVIDAAGLENNAVPDPNHVLNGIAHIPGGDRFYLSGKRWPDLYEVRFVASGR</sequence>
<dbReference type="KEGG" id="cmd:B841_03780"/>
<accession>S5SSV7</accession>
<dbReference type="eggNOG" id="COG3823">
    <property type="taxonomic scope" value="Bacteria"/>
</dbReference>
<keyword evidence="3" id="KW-1185">Reference proteome</keyword>
<evidence type="ECO:0000256" key="1">
    <source>
        <dbReference type="SAM" id="SignalP"/>
    </source>
</evidence>
<keyword evidence="2" id="KW-0808">Transferase</keyword>
<gene>
    <name evidence="2" type="ORF">B841_03780</name>
</gene>
<dbReference type="PROSITE" id="PS51257">
    <property type="entry name" value="PROKAR_LIPOPROTEIN"/>
    <property type="match status" value="1"/>
</dbReference>
<keyword evidence="1" id="KW-0732">Signal</keyword>
<feature type="chain" id="PRO_5038616711" evidence="1">
    <location>
        <begin position="21"/>
        <end position="259"/>
    </location>
</feature>
<feature type="signal peptide" evidence="1">
    <location>
        <begin position="1"/>
        <end position="20"/>
    </location>
</feature>
<reference evidence="2 3" key="1">
    <citation type="submission" date="2012-11" db="EMBL/GenBank/DDBJ databases">
        <title>The complete genome sequence of Corynebacterium maris Coryn-1 (=DSM 45190).</title>
        <authorList>
            <person name="Schaffert L."/>
            <person name="Albersmeier A."/>
            <person name="Kalinowski J."/>
            <person name="Ruckert C."/>
        </authorList>
    </citation>
    <scope>NUCLEOTIDE SEQUENCE [LARGE SCALE GENOMIC DNA]</scope>
    <source>
        <strain evidence="3">Coryn-1</strain>
    </source>
</reference>
<evidence type="ECO:0000313" key="3">
    <source>
        <dbReference type="Proteomes" id="UP000015388"/>
    </source>
</evidence>
<dbReference type="InterPro" id="IPR007788">
    <property type="entry name" value="QCT"/>
</dbReference>
<evidence type="ECO:0000313" key="2">
    <source>
        <dbReference type="EMBL" id="AGS34239.1"/>
    </source>
</evidence>
<dbReference type="AlphaFoldDB" id="S5SSV7"/>
<dbReference type="STRING" id="1224163.B841_03780"/>
<organism evidence="2 3">
    <name type="scientific">Corynebacterium maris DSM 45190</name>
    <dbReference type="NCBI Taxonomy" id="1224163"/>
    <lineage>
        <taxon>Bacteria</taxon>
        <taxon>Bacillati</taxon>
        <taxon>Actinomycetota</taxon>
        <taxon>Actinomycetes</taxon>
        <taxon>Mycobacteriales</taxon>
        <taxon>Corynebacteriaceae</taxon>
        <taxon>Corynebacterium</taxon>
    </lineage>
</organism>
<proteinExistence type="predicted"/>
<protein>
    <submittedName>
        <fullName evidence="2">Glutamine cyclotransferase</fullName>
    </submittedName>
</protein>
<dbReference type="Pfam" id="PF05096">
    <property type="entry name" value="Glu_cyclase_2"/>
    <property type="match status" value="1"/>
</dbReference>
<dbReference type="PATRIC" id="fig|1224163.3.peg.758"/>
<dbReference type="HOGENOM" id="CLU_060272_2_1_11"/>
<dbReference type="PANTHER" id="PTHR31270">
    <property type="entry name" value="GLUTAMINYL-PEPTIDE CYCLOTRANSFERASE"/>
    <property type="match status" value="1"/>
</dbReference>
<dbReference type="EMBL" id="CP003924">
    <property type="protein sequence ID" value="AGS34239.1"/>
    <property type="molecule type" value="Genomic_DNA"/>
</dbReference>
<dbReference type="GO" id="GO:0016603">
    <property type="term" value="F:glutaminyl-peptide cyclotransferase activity"/>
    <property type="evidence" value="ECO:0007669"/>
    <property type="project" value="InterPro"/>
</dbReference>
<dbReference type="SUPFAM" id="SSF63829">
    <property type="entry name" value="Calcium-dependent phosphotriesterase"/>
    <property type="match status" value="1"/>
</dbReference>
<dbReference type="Proteomes" id="UP000015388">
    <property type="component" value="Chromosome"/>
</dbReference>
<dbReference type="PANTHER" id="PTHR31270:SF1">
    <property type="entry name" value="GLUTAMINYL-PEPTIDE CYCLOTRANSFERASE"/>
    <property type="match status" value="1"/>
</dbReference>
<name>S5SSV7_9CORY</name>